<sequence>MASRVPPLARAPSPAGTPDGPPHASPTTTGALPREVLMWLQSLPLSSPVRNPRRDLANGYIIAQICANYWSQVPLHSFANGVSTASKQSDWYVLQKVMRKNGIAVSTAMVEGMMKGSDGCAEAFLKQLYTVFTGKTVEEVPLPLPEPLTEVPRKDIPAFTPSTAANAAVRARQAAAANASMTGMSSFSAAPLPSTSSTSPFNAMKKGDASLTFGAAGVSEAYLNSSNRPAAGASSSAARTVTAVATTLPSIVSPPPTQATFSADAVASGKPALNISVRPAGQVSTVLPSTSSSSSAAAGVANADSAAATSTGRAGGQGHPPDTSLAAVWFWAKVRDALPAEALEAFIITNNQSKAVDAPSPLTATLVWLSAPEGVFEVDFVYSGAGEEAVKESQAVLRQRVWQSLLSHVHELAEVVEHCAAHGLDVVVDELLAAVGRTAVYDGAAGELRSGVLFVRNALQLCSSLLAHISGADCHYAIRCFHAYFVASDAFANAVRQVQWCVASDYARLIMAVLPPNRGVAAGVLESLWSSIEDVVRDAAVAGGEAESRDDNAADKDSVSTPPSTQSEVSLATLLRALVETLLPYHSGATVLHISASPSPPPPSAAAVNANANASGGQSAASDGNPRRTSQRIRGVYAASTATAAVEEDVFGSCVARMAHQRCIDSLRQLYQQHGGRALLLDPREAALAETAVALAVDLLRVELKSPFTAELVVGESFFDVFRILFPSVESQGGDEAEAASLSPPSLPQQPEQLLLLAKYPTLAVLRARWLRWCLQRRRQYGLLRSRPATSPRHASQHRTPSLGGSTGGLSDGDGAPWADSDEVRALSDGLQVVCTELFSPLEETEAAEKNENRSQKAKVLMACAMAESLPFLPPQYRAAEADVAGSSLRDEEEEAAKPVYAEAVAEAVLHVLVRETTPAQMHSLLRAAPLDDATAVALVDPRVGALSPYGPLVLRSDVLLLVKAMLCVLESANGSTGKVVATATDRGVAAVARRLGARAAIVAREGQVEASFVARIAWMHALLVEGRRPLTLASTTAMAAPSSASTAAAAVAEATPPPLLAPPAMEAQAHRSHTALFDEAAVAQWHNIILESWDAFMMVLQAATLRLRQRGGASTNTAAAADTAVLREALGESLLGCAQQAQEVVCCLEHELSVALPGRGAEAAAAATADPSEATPGRGTGVTLNSALLSGPVASFDVGTAAETLQAAVGWMWAVVGGS</sequence>
<feature type="region of interest" description="Disordered" evidence="1">
    <location>
        <begin position="786"/>
        <end position="821"/>
    </location>
</feature>
<name>A0A0M9FU83_LEPPY</name>
<feature type="compositionally biased region" description="Basic and acidic residues" evidence="1">
    <location>
        <begin position="546"/>
        <end position="558"/>
    </location>
</feature>
<dbReference type="Proteomes" id="UP000037923">
    <property type="component" value="Unassembled WGS sequence"/>
</dbReference>
<feature type="compositionally biased region" description="Low complexity" evidence="1">
    <location>
        <begin position="605"/>
        <end position="622"/>
    </location>
</feature>
<protein>
    <recommendedName>
        <fullName evidence="2">CH-like domain-containing protein</fullName>
    </recommendedName>
</protein>
<accession>A0A0M9FU83</accession>
<dbReference type="OrthoDB" id="62528at2759"/>
<feature type="region of interest" description="Disordered" evidence="1">
    <location>
        <begin position="594"/>
        <end position="630"/>
    </location>
</feature>
<evidence type="ECO:0000256" key="1">
    <source>
        <dbReference type="SAM" id="MobiDB-lite"/>
    </source>
</evidence>
<keyword evidence="4" id="KW-1185">Reference proteome</keyword>
<dbReference type="OMA" id="WLRWCLQ"/>
<dbReference type="InterPro" id="IPR010441">
    <property type="entry name" value="CH_2"/>
</dbReference>
<dbReference type="AlphaFoldDB" id="A0A0M9FU83"/>
<organism evidence="3 4">
    <name type="scientific">Leptomonas pyrrhocoris</name>
    <name type="common">Firebug parasite</name>
    <dbReference type="NCBI Taxonomy" id="157538"/>
    <lineage>
        <taxon>Eukaryota</taxon>
        <taxon>Discoba</taxon>
        <taxon>Euglenozoa</taxon>
        <taxon>Kinetoplastea</taxon>
        <taxon>Metakinetoplastina</taxon>
        <taxon>Trypanosomatida</taxon>
        <taxon>Trypanosomatidae</taxon>
        <taxon>Leishmaniinae</taxon>
        <taxon>Leptomonas</taxon>
    </lineage>
</organism>
<dbReference type="EMBL" id="LGTL01000022">
    <property type="protein sequence ID" value="KPA76049.1"/>
    <property type="molecule type" value="Genomic_DNA"/>
</dbReference>
<feature type="region of interest" description="Disordered" evidence="1">
    <location>
        <begin position="1"/>
        <end position="30"/>
    </location>
</feature>
<dbReference type="InterPro" id="IPR052111">
    <property type="entry name" value="Spermatogenesis_Ciliary_MAP"/>
</dbReference>
<dbReference type="GeneID" id="26908470"/>
<dbReference type="GO" id="GO:0005930">
    <property type="term" value="C:axoneme"/>
    <property type="evidence" value="ECO:0007669"/>
    <property type="project" value="TreeGrafter"/>
</dbReference>
<feature type="domain" description="CH-like" evidence="2">
    <location>
        <begin position="37"/>
        <end position="130"/>
    </location>
</feature>
<evidence type="ECO:0000313" key="3">
    <source>
        <dbReference type="EMBL" id="KPA76049.1"/>
    </source>
</evidence>
<dbReference type="RefSeq" id="XP_015654488.1">
    <property type="nucleotide sequence ID" value="XM_015807093.1"/>
</dbReference>
<dbReference type="Pfam" id="PF06294">
    <property type="entry name" value="CH_2"/>
    <property type="match status" value="1"/>
</dbReference>
<dbReference type="GO" id="GO:0008017">
    <property type="term" value="F:microtubule binding"/>
    <property type="evidence" value="ECO:0007669"/>
    <property type="project" value="TreeGrafter"/>
</dbReference>
<proteinExistence type="predicted"/>
<dbReference type="VEuPathDB" id="TriTrypDB:LpyrH10_22_1450"/>
<comment type="caution">
    <text evidence="3">The sequence shown here is derived from an EMBL/GenBank/DDBJ whole genome shotgun (WGS) entry which is preliminary data.</text>
</comment>
<dbReference type="Gene3D" id="1.10.418.10">
    <property type="entry name" value="Calponin-like domain"/>
    <property type="match status" value="1"/>
</dbReference>
<dbReference type="GO" id="GO:0051493">
    <property type="term" value="P:regulation of cytoskeleton organization"/>
    <property type="evidence" value="ECO:0007669"/>
    <property type="project" value="TreeGrafter"/>
</dbReference>
<dbReference type="InterPro" id="IPR036872">
    <property type="entry name" value="CH_dom_sf"/>
</dbReference>
<dbReference type="PANTHER" id="PTHR12509:SF8">
    <property type="entry name" value="SPERMATOGENESIS-ASSOCIATED PROTEIN 4"/>
    <property type="match status" value="1"/>
</dbReference>
<gene>
    <name evidence="3" type="ORF">ABB37_08185</name>
</gene>
<evidence type="ECO:0000259" key="2">
    <source>
        <dbReference type="Pfam" id="PF06294"/>
    </source>
</evidence>
<reference evidence="3 4" key="1">
    <citation type="submission" date="2015-07" db="EMBL/GenBank/DDBJ databases">
        <title>High-quality genome of monoxenous trypanosomatid Leptomonas pyrrhocoris.</title>
        <authorList>
            <person name="Flegontov P."/>
            <person name="Butenko A."/>
            <person name="Firsov S."/>
            <person name="Vlcek C."/>
            <person name="Logacheva M.D."/>
            <person name="Field M."/>
            <person name="Filatov D."/>
            <person name="Flegontova O."/>
            <person name="Gerasimov E."/>
            <person name="Jackson A.P."/>
            <person name="Kelly S."/>
            <person name="Opperdoes F."/>
            <person name="O'Reilly A."/>
            <person name="Votypka J."/>
            <person name="Yurchenko V."/>
            <person name="Lukes J."/>
        </authorList>
    </citation>
    <scope>NUCLEOTIDE SEQUENCE [LARGE SCALE GENOMIC DNA]</scope>
    <source>
        <strain evidence="3">H10</strain>
    </source>
</reference>
<feature type="region of interest" description="Disordered" evidence="1">
    <location>
        <begin position="543"/>
        <end position="567"/>
    </location>
</feature>
<evidence type="ECO:0000313" key="4">
    <source>
        <dbReference type="Proteomes" id="UP000037923"/>
    </source>
</evidence>
<dbReference type="PANTHER" id="PTHR12509">
    <property type="entry name" value="SPERMATOGENESIS-ASSOCIATED 4-RELATED"/>
    <property type="match status" value="1"/>
</dbReference>